<dbReference type="InterPro" id="IPR019267">
    <property type="entry name" value="CRISPR-assoc_Cas6_C"/>
</dbReference>
<protein>
    <submittedName>
        <fullName evidence="2">Uncharacterized conserved protein</fullName>
    </submittedName>
</protein>
<reference evidence="2 3" key="1">
    <citation type="submission" date="2017-06" db="EMBL/GenBank/DDBJ databases">
        <authorList>
            <person name="Kim H.J."/>
            <person name="Triplett B.A."/>
        </authorList>
    </citation>
    <scope>NUCLEOTIDE SEQUENCE [LARGE SCALE GENOMIC DNA]</scope>
    <source>
        <strain evidence="2 3">DSM 29052</strain>
    </source>
</reference>
<accession>A0A238WE06</accession>
<dbReference type="AlphaFoldDB" id="A0A238WE06"/>
<organism evidence="2 3">
    <name type="scientific">Puniceibacterium sediminis</name>
    <dbReference type="NCBI Taxonomy" id="1608407"/>
    <lineage>
        <taxon>Bacteria</taxon>
        <taxon>Pseudomonadati</taxon>
        <taxon>Pseudomonadota</taxon>
        <taxon>Alphaproteobacteria</taxon>
        <taxon>Rhodobacterales</taxon>
        <taxon>Paracoccaceae</taxon>
        <taxon>Puniceibacterium</taxon>
    </lineage>
</organism>
<sequence>MTLSLPQIPAVFRIRLEFVAHTPIVPPPAIGAMWRGAFGNALRRMDPGAYQRLFEPFPPQGSSVKKQNMPSPFVIDADAPPDLVILPGETFLVYFTLIGEAVAEALIAVQAFEAAAADGLGKGRGTAELTHAGTIWSDDPNGAPAVPLVPQRPASALVVLRTPWRGGKEPFRQTTFRKEVFAKAVWDRAQRVCEVFDGDVLPAFGGVALEVSQLQIWPQILHRWSAKLGIEDDMAGTMGSFVLHLPNDDMFWAALWWSQWLHIGQKTSFGLGSVRVHPREG</sequence>
<gene>
    <name evidence="2" type="ORF">SAMN06265370_105135</name>
</gene>
<evidence type="ECO:0000259" key="1">
    <source>
        <dbReference type="Pfam" id="PF10040"/>
    </source>
</evidence>
<feature type="domain" description="CRISPR-associated protein Cas6 C-terminal" evidence="1">
    <location>
        <begin position="165"/>
        <end position="274"/>
    </location>
</feature>
<dbReference type="EMBL" id="FZNN01000005">
    <property type="protein sequence ID" value="SNR44657.1"/>
    <property type="molecule type" value="Genomic_DNA"/>
</dbReference>
<keyword evidence="3" id="KW-1185">Reference proteome</keyword>
<evidence type="ECO:0000313" key="3">
    <source>
        <dbReference type="Proteomes" id="UP000198417"/>
    </source>
</evidence>
<name>A0A238WE06_9RHOB</name>
<proteinExistence type="predicted"/>
<dbReference type="Pfam" id="PF10040">
    <property type="entry name" value="CRISPR_Cas6"/>
    <property type="match status" value="1"/>
</dbReference>
<dbReference type="Proteomes" id="UP000198417">
    <property type="component" value="Unassembled WGS sequence"/>
</dbReference>
<evidence type="ECO:0000313" key="2">
    <source>
        <dbReference type="EMBL" id="SNR44657.1"/>
    </source>
</evidence>
<dbReference type="OrthoDB" id="9787241at2"/>